<reference evidence="3 4" key="1">
    <citation type="submission" date="2019-12" db="EMBL/GenBank/DDBJ databases">
        <title>Genome sequencing and assembly of endphytes of Porphyra tenera.</title>
        <authorList>
            <person name="Park J.M."/>
            <person name="Shin R."/>
            <person name="Jo S.H."/>
        </authorList>
    </citation>
    <scope>NUCLEOTIDE SEQUENCE [LARGE SCALE GENOMIC DNA]</scope>
    <source>
        <strain evidence="3 4">GPM4</strain>
    </source>
</reference>
<dbReference type="AlphaFoldDB" id="A0A857JGA9"/>
<evidence type="ECO:0000259" key="2">
    <source>
        <dbReference type="Pfam" id="PF03886"/>
    </source>
</evidence>
<accession>A0A857JGA9</accession>
<sequence length="192" mass="21843">MKRLSVFILLFTLAACSTSKAPMKQFFMLNSQTPLMSTSPKEVERVVVVDRILLADYLKRPNLVMQIEGNQLYYSDIDLWAENLQTGIHNTLLAWLNDKATETRFIAYDSPDASGNHERLVISIKRFMPTDQGQVITSGQYWHVNSNQTNELTSPESFAFTSELSQQGYSHSVTLLAEQLLKLSHQIINDIE</sequence>
<evidence type="ECO:0000256" key="1">
    <source>
        <dbReference type="SAM" id="SignalP"/>
    </source>
</evidence>
<dbReference type="InterPro" id="IPR005586">
    <property type="entry name" value="ABC_trans_aux"/>
</dbReference>
<dbReference type="EMBL" id="CP047656">
    <property type="protein sequence ID" value="QHJ10706.1"/>
    <property type="molecule type" value="Genomic_DNA"/>
</dbReference>
<keyword evidence="4" id="KW-1185">Reference proteome</keyword>
<dbReference type="RefSeq" id="WP_160178551.1">
    <property type="nucleotide sequence ID" value="NZ_CP047656.1"/>
</dbReference>
<dbReference type="Pfam" id="PF03886">
    <property type="entry name" value="ABC_trans_aux"/>
    <property type="match status" value="1"/>
</dbReference>
<dbReference type="OrthoDB" id="6198336at2"/>
<dbReference type="PROSITE" id="PS51257">
    <property type="entry name" value="PROKAR_LIPOPROTEIN"/>
    <property type="match status" value="1"/>
</dbReference>
<dbReference type="KEGG" id="pmes:FX988_00926"/>
<dbReference type="Proteomes" id="UP000464524">
    <property type="component" value="Chromosome"/>
</dbReference>
<dbReference type="SUPFAM" id="SSF159594">
    <property type="entry name" value="XCC0632-like"/>
    <property type="match status" value="1"/>
</dbReference>
<dbReference type="Gene3D" id="3.40.50.10610">
    <property type="entry name" value="ABC-type transport auxiliary lipoprotein component"/>
    <property type="match status" value="1"/>
</dbReference>
<organism evidence="3 4">
    <name type="scientific">Paraglaciecola mesophila</name>
    <dbReference type="NCBI Taxonomy" id="197222"/>
    <lineage>
        <taxon>Bacteria</taxon>
        <taxon>Pseudomonadati</taxon>
        <taxon>Pseudomonadota</taxon>
        <taxon>Gammaproteobacteria</taxon>
        <taxon>Alteromonadales</taxon>
        <taxon>Alteromonadaceae</taxon>
        <taxon>Paraglaciecola</taxon>
    </lineage>
</organism>
<keyword evidence="1" id="KW-0732">Signal</keyword>
<evidence type="ECO:0000313" key="3">
    <source>
        <dbReference type="EMBL" id="QHJ10706.1"/>
    </source>
</evidence>
<proteinExistence type="predicted"/>
<feature type="domain" description="ABC-type transport auxiliary lipoprotein component" evidence="2">
    <location>
        <begin position="29"/>
        <end position="187"/>
    </location>
</feature>
<name>A0A857JGA9_9ALTE</name>
<gene>
    <name evidence="3" type="ORF">FX988_00926</name>
</gene>
<feature type="chain" id="PRO_5032788962" description="ABC-type transport auxiliary lipoprotein component domain-containing protein" evidence="1">
    <location>
        <begin position="22"/>
        <end position="192"/>
    </location>
</feature>
<protein>
    <recommendedName>
        <fullName evidence="2">ABC-type transport auxiliary lipoprotein component domain-containing protein</fullName>
    </recommendedName>
</protein>
<evidence type="ECO:0000313" key="4">
    <source>
        <dbReference type="Proteomes" id="UP000464524"/>
    </source>
</evidence>
<feature type="signal peptide" evidence="1">
    <location>
        <begin position="1"/>
        <end position="21"/>
    </location>
</feature>